<dbReference type="EMBL" id="KI912110">
    <property type="protein sequence ID" value="ETS84858.1"/>
    <property type="molecule type" value="Genomic_DNA"/>
</dbReference>
<keyword evidence="14" id="KW-1185">Reference proteome</keyword>
<dbReference type="EC" id="2.1.1.211" evidence="4 12"/>
<dbReference type="GO" id="GO:0002128">
    <property type="term" value="P:tRNA nucleoside ribose methylation"/>
    <property type="evidence" value="ECO:0007669"/>
    <property type="project" value="EnsemblFungi"/>
</dbReference>
<evidence type="ECO:0000256" key="7">
    <source>
        <dbReference type="ARBA" id="ARBA00022603"/>
    </source>
</evidence>
<keyword evidence="9 12" id="KW-0949">S-adenosyl-L-methionine</keyword>
<dbReference type="AlphaFoldDB" id="W3XFI3"/>
<evidence type="ECO:0000256" key="10">
    <source>
        <dbReference type="ARBA" id="ARBA00022694"/>
    </source>
</evidence>
<dbReference type="GO" id="GO:0141101">
    <property type="term" value="F:tRNA(Ser) (uridine(44)-2'-O-)-methyltransferase activity"/>
    <property type="evidence" value="ECO:0007669"/>
    <property type="project" value="UniProtKB-EC"/>
</dbReference>
<dbReference type="FunCoup" id="W3XFI3">
    <property type="interactions" value="85"/>
</dbReference>
<keyword evidence="7 12" id="KW-0489">Methyltransferase</keyword>
<dbReference type="OMA" id="IREPNIN"/>
<accession>W3XFI3</accession>
<dbReference type="Pfam" id="PF07757">
    <property type="entry name" value="AdoMet_MTase"/>
    <property type="match status" value="1"/>
</dbReference>
<dbReference type="KEGG" id="pfy:PFICI_02883"/>
<evidence type="ECO:0000256" key="4">
    <source>
        <dbReference type="ARBA" id="ARBA00012795"/>
    </source>
</evidence>
<dbReference type="HOGENOM" id="CLU_018580_2_0_1"/>
<organism evidence="13 14">
    <name type="scientific">Pestalotiopsis fici (strain W106-1 / CGMCC3.15140)</name>
    <dbReference type="NCBI Taxonomy" id="1229662"/>
    <lineage>
        <taxon>Eukaryota</taxon>
        <taxon>Fungi</taxon>
        <taxon>Dikarya</taxon>
        <taxon>Ascomycota</taxon>
        <taxon>Pezizomycotina</taxon>
        <taxon>Sordariomycetes</taxon>
        <taxon>Xylariomycetidae</taxon>
        <taxon>Amphisphaeriales</taxon>
        <taxon>Sporocadaceae</taxon>
        <taxon>Pestalotiopsis</taxon>
    </lineage>
</organism>
<evidence type="ECO:0000256" key="11">
    <source>
        <dbReference type="ARBA" id="ARBA00047957"/>
    </source>
</evidence>
<comment type="function">
    <text evidence="1">Probable adenosyl-L-methionine (AdoMet)-dependent tRNA (uracil-O(2)-)-methyltransferase.</text>
</comment>
<proteinExistence type="inferred from homology"/>
<dbReference type="Proteomes" id="UP000030651">
    <property type="component" value="Unassembled WGS sequence"/>
</dbReference>
<keyword evidence="8 12" id="KW-0808">Transferase</keyword>
<evidence type="ECO:0000256" key="12">
    <source>
        <dbReference type="RuleBase" id="RU368004"/>
    </source>
</evidence>
<comment type="function">
    <text evidence="12">Adenosyl-L-methionine (AdoMet)-dependent tRNA (uracil-O(2)-)-methyltransferase.</text>
</comment>
<dbReference type="InParanoid" id="W3XFI3"/>
<dbReference type="PANTHER" id="PTHR21210">
    <property type="entry name" value="TRNA (URACIL-O(2)-)-METHYLTRANSFERASE-RELATED"/>
    <property type="match status" value="1"/>
</dbReference>
<comment type="catalytic activity">
    <reaction evidence="11 12">
        <text>uridine(44) in tRNA(Ser) + S-adenosyl-L-methionine = 2'-O-methyluridine(44) in tRNA(Ser) + S-adenosyl-L-homocysteine + H(+)</text>
        <dbReference type="Rhea" id="RHEA:43100"/>
        <dbReference type="Rhea" id="RHEA-COMP:10339"/>
        <dbReference type="Rhea" id="RHEA-COMP:10340"/>
        <dbReference type="ChEBI" id="CHEBI:15378"/>
        <dbReference type="ChEBI" id="CHEBI:57856"/>
        <dbReference type="ChEBI" id="CHEBI:59789"/>
        <dbReference type="ChEBI" id="CHEBI:65315"/>
        <dbReference type="ChEBI" id="CHEBI:74478"/>
        <dbReference type="EC" id="2.1.1.211"/>
    </reaction>
</comment>
<dbReference type="eggNOG" id="KOG3790">
    <property type="taxonomic scope" value="Eukaryota"/>
</dbReference>
<dbReference type="InterPro" id="IPR011671">
    <property type="entry name" value="tRNA_uracil_MeTrfase"/>
</dbReference>
<dbReference type="RefSeq" id="XP_007829655.1">
    <property type="nucleotide sequence ID" value="XM_007831464.1"/>
</dbReference>
<dbReference type="InterPro" id="IPR029063">
    <property type="entry name" value="SAM-dependent_MTases_sf"/>
</dbReference>
<dbReference type="SUPFAM" id="SSF53335">
    <property type="entry name" value="S-adenosyl-L-methionine-dependent methyltransferases"/>
    <property type="match status" value="1"/>
</dbReference>
<dbReference type="STRING" id="1229662.W3XFI3"/>
<keyword evidence="6 12" id="KW-0963">Cytoplasm</keyword>
<sequence>MGFQAVEYPAGSPPVFEDLSGNTWEPLFHHDCAFGRDNFLEVMMNMIRNPNVNSSWLFRADILYEDGPGGTEPSENDAVNRPQIINFKDFTLEKTLVRRLIPRNTQRDQPLDQTCMVYHGGRSGETEMTLVAYNPHYSSASEVPFYHPKVQGLAFLHEWDFSTNQGVISLHYHFFDLEERDPKLARTALSLLTVLYKHGQGKVTGYVKRVHHDTIIPQIPVQTTYARLKQKYARKLIESWAEVTDPAKHVFEDFGIAAFLIELWAEMYRGESFPGFIDIGCGNGLLVHILRQEGYQGWGFDARKRKSWQQYGSETDGTSGLKGHPSLREHVLLPHFVQQEPNETDPEENDGSLLHDGKFPGGTFIISNHADELTPWTPILATASKCPFIMIPCCSHNLTGAKYRAPAPKQQNKSQSAYASLVDWVSQIATDCGWEVETEMLRIPSTRNTGLIGRRRKQDYEAIDLDGVMEKYGGTHGYVDNVMKLVKQKPRSH</sequence>
<evidence type="ECO:0000256" key="1">
    <source>
        <dbReference type="ARBA" id="ARBA00002778"/>
    </source>
</evidence>
<dbReference type="GO" id="GO:0005737">
    <property type="term" value="C:cytoplasm"/>
    <property type="evidence" value="ECO:0007669"/>
    <property type="project" value="UniProtKB-SubCell"/>
</dbReference>
<evidence type="ECO:0000256" key="3">
    <source>
        <dbReference type="ARBA" id="ARBA00009056"/>
    </source>
</evidence>
<evidence type="ECO:0000256" key="6">
    <source>
        <dbReference type="ARBA" id="ARBA00022490"/>
    </source>
</evidence>
<dbReference type="PANTHER" id="PTHR21210:SF0">
    <property type="entry name" value="TRNA (URACIL-O(2)-)-METHYLTRANSFERASE-RELATED"/>
    <property type="match status" value="1"/>
</dbReference>
<comment type="similarity">
    <text evidence="3 12">Belongs to the TRM44 family.</text>
</comment>
<dbReference type="GeneID" id="19267896"/>
<dbReference type="OrthoDB" id="10047021at2759"/>
<evidence type="ECO:0000313" key="13">
    <source>
        <dbReference type="EMBL" id="ETS84858.1"/>
    </source>
</evidence>
<reference evidence="14" key="1">
    <citation type="journal article" date="2015" name="BMC Genomics">
        <title>Genomic and transcriptomic analysis of the endophytic fungus Pestalotiopsis fici reveals its lifestyle and high potential for synthesis of natural products.</title>
        <authorList>
            <person name="Wang X."/>
            <person name="Zhang X."/>
            <person name="Liu L."/>
            <person name="Xiang M."/>
            <person name="Wang W."/>
            <person name="Sun X."/>
            <person name="Che Y."/>
            <person name="Guo L."/>
            <person name="Liu G."/>
            <person name="Guo L."/>
            <person name="Wang C."/>
            <person name="Yin W.B."/>
            <person name="Stadler M."/>
            <person name="Zhang X."/>
            <person name="Liu X."/>
        </authorList>
    </citation>
    <scope>NUCLEOTIDE SEQUENCE [LARGE SCALE GENOMIC DNA]</scope>
    <source>
        <strain evidence="14">W106-1 / CGMCC3.15140</strain>
    </source>
</reference>
<protein>
    <recommendedName>
        <fullName evidence="5 12">tRNA (uracil-O(2)-)-methyltransferase</fullName>
        <ecNumber evidence="4 12">2.1.1.211</ecNumber>
    </recommendedName>
</protein>
<name>W3XFI3_PESFW</name>
<keyword evidence="10 12" id="KW-0819">tRNA processing</keyword>
<evidence type="ECO:0000256" key="5">
    <source>
        <dbReference type="ARBA" id="ARBA00017788"/>
    </source>
</evidence>
<evidence type="ECO:0000256" key="8">
    <source>
        <dbReference type="ARBA" id="ARBA00022679"/>
    </source>
</evidence>
<evidence type="ECO:0000256" key="9">
    <source>
        <dbReference type="ARBA" id="ARBA00022691"/>
    </source>
</evidence>
<evidence type="ECO:0000313" key="14">
    <source>
        <dbReference type="Proteomes" id="UP000030651"/>
    </source>
</evidence>
<gene>
    <name evidence="13" type="ORF">PFICI_02883</name>
</gene>
<evidence type="ECO:0000256" key="2">
    <source>
        <dbReference type="ARBA" id="ARBA00004496"/>
    </source>
</evidence>
<comment type="subcellular location">
    <subcellularLocation>
        <location evidence="2 12">Cytoplasm</location>
    </subcellularLocation>
</comment>